<dbReference type="EMBL" id="JBEGDG010000003">
    <property type="protein sequence ID" value="MEQ6354286.1"/>
    <property type="molecule type" value="Genomic_DNA"/>
</dbReference>
<gene>
    <name evidence="2" type="ORF">ABNX05_06615</name>
</gene>
<sequence>MIGVETGRLLGDQRGEAAHRTLPGSSALRESVAAATNVLTARKQAAAANRPVGMEINPMMVRLRIV</sequence>
<proteinExistence type="predicted"/>
<dbReference type="Proteomes" id="UP001478862">
    <property type="component" value="Unassembled WGS sequence"/>
</dbReference>
<evidence type="ECO:0000313" key="2">
    <source>
        <dbReference type="EMBL" id="MEQ6354286.1"/>
    </source>
</evidence>
<feature type="region of interest" description="Disordered" evidence="1">
    <location>
        <begin position="1"/>
        <end position="26"/>
    </location>
</feature>
<evidence type="ECO:0000256" key="1">
    <source>
        <dbReference type="SAM" id="MobiDB-lite"/>
    </source>
</evidence>
<keyword evidence="3" id="KW-1185">Reference proteome</keyword>
<reference evidence="2 3" key="1">
    <citation type="submission" date="2024-06" db="EMBL/GenBank/DDBJ databases">
        <title>Lysinibacillus zambalefons sp. nov., a Novel Firmicute Isolated from the Poon Bato Zambales Hyperalkaline Spring.</title>
        <authorList>
            <person name="Aja J.A."/>
            <person name="Lazaro J.E.H."/>
            <person name="Llorin L.D."/>
            <person name="Lim K.R."/>
            <person name="Teodosio J."/>
            <person name="Dalisay D.S."/>
        </authorList>
    </citation>
    <scope>NUCLEOTIDE SEQUENCE [LARGE SCALE GENOMIC DNA]</scope>
    <source>
        <strain evidence="2 3">M3</strain>
    </source>
</reference>
<evidence type="ECO:0000313" key="3">
    <source>
        <dbReference type="Proteomes" id="UP001478862"/>
    </source>
</evidence>
<protein>
    <submittedName>
        <fullName evidence="2">Uncharacterized protein</fullName>
    </submittedName>
</protein>
<organism evidence="2 3">
    <name type="scientific">Lysinibacillus zambalensis</name>
    <dbReference type="NCBI Taxonomy" id="3160866"/>
    <lineage>
        <taxon>Bacteria</taxon>
        <taxon>Bacillati</taxon>
        <taxon>Bacillota</taxon>
        <taxon>Bacilli</taxon>
        <taxon>Bacillales</taxon>
        <taxon>Bacillaceae</taxon>
        <taxon>Lysinibacillus</taxon>
    </lineage>
</organism>
<comment type="caution">
    <text evidence="2">The sequence shown here is derived from an EMBL/GenBank/DDBJ whole genome shotgun (WGS) entry which is preliminary data.</text>
</comment>
<name>A0ABV1MP83_9BACI</name>
<accession>A0ABV1MP83</accession>